<sequence length="560" mass="63661">MERANWGMKGRVSFHDEDDEDITTIKRKTPTDATTPKYTRPAVRRNRGVTLTSDVTPVEPIDFSEIQDRNVEIILPPEEEEEESDEEMKKKVINARQVRAQRVQEGLLEDYISLEDTTQRHLDDYDIATMIRQDSGDRRRPRQMWEDPEDEPTPGTEPVESSEEEGPLIDDSLDMEHFESHNRSSGRIGMEVEEDSKVDKSSILKMDFEDEETREWEMQQIRKGVSSAGSMSKEMRKTTRQFSQGLGAVQSEEKILIPLVSIPAIMSRVNKETAEMNLAIESCRAIIAQVEAHQTESQRSRANFDQMCIAAKEQAEFFQKLQKFIDLYSEMVEALMPLVNTLEDDWVTTLRSAGAVEESDVLERRDELLSTVDEEFSTVDGVLGRLREWKVQFGESYEKAYVDESIPGLLEMHLRVRLVGWDPLLTPGNVHDFVGFCFGSVELSDSAKNKIFTSMFVPRLINLIAASYSPLITQRSEGLVAIISYLKASLPQTSRMFTTLRGIIGNLFVEAELKTDADAKIFLHSAEIVDNVLEDDNLRSISTTKVNALMVPRDDSVETL</sequence>
<dbReference type="OrthoDB" id="429427at2759"/>
<evidence type="ECO:0000313" key="5">
    <source>
        <dbReference type="Proteomes" id="UP000240830"/>
    </source>
</evidence>
<feature type="region of interest" description="Disordered" evidence="3">
    <location>
        <begin position="214"/>
        <end position="234"/>
    </location>
</feature>
<name>A0A2H9TN50_9FUNG</name>
<evidence type="ECO:0000256" key="2">
    <source>
        <dbReference type="ARBA" id="ARBA00023242"/>
    </source>
</evidence>
<organism evidence="4 5">
    <name type="scientific">Paramicrosporidium saccamoebae</name>
    <dbReference type="NCBI Taxonomy" id="1246581"/>
    <lineage>
        <taxon>Eukaryota</taxon>
        <taxon>Fungi</taxon>
        <taxon>Fungi incertae sedis</taxon>
        <taxon>Cryptomycota</taxon>
        <taxon>Cryptomycota incertae sedis</taxon>
        <taxon>Paramicrosporidium</taxon>
    </lineage>
</organism>
<evidence type="ECO:0000313" key="4">
    <source>
        <dbReference type="EMBL" id="PJF19149.1"/>
    </source>
</evidence>
<evidence type="ECO:0000256" key="3">
    <source>
        <dbReference type="SAM" id="MobiDB-lite"/>
    </source>
</evidence>
<dbReference type="GO" id="GO:0003677">
    <property type="term" value="F:DNA binding"/>
    <property type="evidence" value="ECO:0007669"/>
    <property type="project" value="InterPro"/>
</dbReference>
<dbReference type="PANTHER" id="PTHR12214:SF0">
    <property type="entry name" value="LD29489P"/>
    <property type="match status" value="1"/>
</dbReference>
<dbReference type="InterPro" id="IPR012890">
    <property type="entry name" value="GCFC2-like"/>
</dbReference>
<accession>A0A2H9TN50</accession>
<evidence type="ECO:0000256" key="1">
    <source>
        <dbReference type="ARBA" id="ARBA00004123"/>
    </source>
</evidence>
<comment type="subcellular location">
    <subcellularLocation>
        <location evidence="1">Nucleus</location>
    </subcellularLocation>
</comment>
<feature type="region of interest" description="Disordered" evidence="3">
    <location>
        <begin position="132"/>
        <end position="166"/>
    </location>
</feature>
<reference evidence="4 5" key="1">
    <citation type="submission" date="2016-10" db="EMBL/GenBank/DDBJ databases">
        <title>The genome of Paramicrosporidium saccamoebae is the missing link in understanding Cryptomycota and Microsporidia evolution.</title>
        <authorList>
            <person name="Quandt C.A."/>
            <person name="Beaudet D."/>
            <person name="Corsaro D."/>
            <person name="Michel R."/>
            <person name="Corradi N."/>
            <person name="James T."/>
        </authorList>
    </citation>
    <scope>NUCLEOTIDE SEQUENCE [LARGE SCALE GENOMIC DNA]</scope>
    <source>
        <strain evidence="4 5">KSL3</strain>
    </source>
</reference>
<dbReference type="PANTHER" id="PTHR12214">
    <property type="entry name" value="GC-RICH SEQUENCE DNA-BINDING FACTOR"/>
    <property type="match status" value="1"/>
</dbReference>
<feature type="region of interest" description="Disordered" evidence="3">
    <location>
        <begin position="20"/>
        <end position="39"/>
    </location>
</feature>
<keyword evidence="2" id="KW-0539">Nucleus</keyword>
<proteinExistence type="predicted"/>
<gene>
    <name evidence="4" type="ORF">PSACC_00997</name>
</gene>
<dbReference type="GO" id="GO:0000398">
    <property type="term" value="P:mRNA splicing, via spliceosome"/>
    <property type="evidence" value="ECO:0007669"/>
    <property type="project" value="InterPro"/>
</dbReference>
<dbReference type="AlphaFoldDB" id="A0A2H9TN50"/>
<comment type="caution">
    <text evidence="4">The sequence shown here is derived from an EMBL/GenBank/DDBJ whole genome shotgun (WGS) entry which is preliminary data.</text>
</comment>
<protein>
    <recommendedName>
        <fullName evidence="6">GCF C-terminal domain-containing protein</fullName>
    </recommendedName>
</protein>
<dbReference type="Proteomes" id="UP000240830">
    <property type="component" value="Unassembled WGS sequence"/>
</dbReference>
<dbReference type="EMBL" id="MTSL01000075">
    <property type="protein sequence ID" value="PJF19149.1"/>
    <property type="molecule type" value="Genomic_DNA"/>
</dbReference>
<keyword evidence="5" id="KW-1185">Reference proteome</keyword>
<dbReference type="GO" id="GO:0005634">
    <property type="term" value="C:nucleus"/>
    <property type="evidence" value="ECO:0007669"/>
    <property type="project" value="UniProtKB-SubCell"/>
</dbReference>
<dbReference type="STRING" id="1246581.A0A2H9TN50"/>
<evidence type="ECO:0008006" key="6">
    <source>
        <dbReference type="Google" id="ProtNLM"/>
    </source>
</evidence>